<comment type="caution">
    <text evidence="1">The sequence shown here is derived from an EMBL/GenBank/DDBJ whole genome shotgun (WGS) entry which is preliminary data.</text>
</comment>
<dbReference type="EMBL" id="BGZK01000536">
    <property type="protein sequence ID" value="GBP49077.1"/>
    <property type="molecule type" value="Genomic_DNA"/>
</dbReference>
<dbReference type="PANTHER" id="PTHR46060:SF1">
    <property type="entry name" value="MARINER MOS1 TRANSPOSASE-LIKE PROTEIN"/>
    <property type="match status" value="1"/>
</dbReference>
<dbReference type="InterPro" id="IPR052709">
    <property type="entry name" value="Transposase-MT_Hybrid"/>
</dbReference>
<organism evidence="1 2">
    <name type="scientific">Eumeta variegata</name>
    <name type="common">Bagworm moth</name>
    <name type="synonym">Eumeta japonica</name>
    <dbReference type="NCBI Taxonomy" id="151549"/>
    <lineage>
        <taxon>Eukaryota</taxon>
        <taxon>Metazoa</taxon>
        <taxon>Ecdysozoa</taxon>
        <taxon>Arthropoda</taxon>
        <taxon>Hexapoda</taxon>
        <taxon>Insecta</taxon>
        <taxon>Pterygota</taxon>
        <taxon>Neoptera</taxon>
        <taxon>Endopterygota</taxon>
        <taxon>Lepidoptera</taxon>
        <taxon>Glossata</taxon>
        <taxon>Ditrysia</taxon>
        <taxon>Tineoidea</taxon>
        <taxon>Psychidae</taxon>
        <taxon>Oiketicinae</taxon>
        <taxon>Eumeta</taxon>
    </lineage>
</organism>
<dbReference type="PANTHER" id="PTHR46060">
    <property type="entry name" value="MARINER MOS1 TRANSPOSASE-LIKE PROTEIN"/>
    <property type="match status" value="1"/>
</dbReference>
<gene>
    <name evidence="1" type="ORF">EVAR_81638_1</name>
</gene>
<evidence type="ECO:0008006" key="3">
    <source>
        <dbReference type="Google" id="ProtNLM"/>
    </source>
</evidence>
<protein>
    <recommendedName>
        <fullName evidence="3">Histone-lysine N-methyltransferase SETMAR</fullName>
    </recommendedName>
</protein>
<name>A0A4C1WG16_EUMVA</name>
<dbReference type="AlphaFoldDB" id="A0A4C1WG16"/>
<dbReference type="Proteomes" id="UP000299102">
    <property type="component" value="Unassembled WGS sequence"/>
</dbReference>
<accession>A0A4C1WG16</accession>
<evidence type="ECO:0000313" key="1">
    <source>
        <dbReference type="EMBL" id="GBP49077.1"/>
    </source>
</evidence>
<proteinExistence type="predicted"/>
<reference evidence="1 2" key="1">
    <citation type="journal article" date="2019" name="Commun. Biol.">
        <title>The bagworm genome reveals a unique fibroin gene that provides high tensile strength.</title>
        <authorList>
            <person name="Kono N."/>
            <person name="Nakamura H."/>
            <person name="Ohtoshi R."/>
            <person name="Tomita M."/>
            <person name="Numata K."/>
            <person name="Arakawa K."/>
        </authorList>
    </citation>
    <scope>NUCLEOTIDE SEQUENCE [LARGE SCALE GENOMIC DNA]</scope>
</reference>
<dbReference type="OrthoDB" id="10017160at2759"/>
<keyword evidence="2" id="KW-1185">Reference proteome</keyword>
<evidence type="ECO:0000313" key="2">
    <source>
        <dbReference type="Proteomes" id="UP000299102"/>
    </source>
</evidence>
<sequence length="118" mass="13474">MQNSRDCHDVPFIFNEFRDDRPSTAVNNKNFDIVACVIETDRHVTYHEIRASLGMDTSQIHAILHKHLGTKKLHSRWIPHNSTEAQKTGRVTWCNAMPTTFKEGASNSVRDTVKGDKI</sequence>